<gene>
    <name evidence="1" type="ORF">PGRAT_21415</name>
</gene>
<dbReference type="RefSeq" id="WP_025707946.1">
    <property type="nucleotide sequence ID" value="NZ_CP009287.1"/>
</dbReference>
<dbReference type="OrthoDB" id="2629263at2"/>
<dbReference type="AlphaFoldDB" id="A0A089MC51"/>
<dbReference type="EMBL" id="CP009287">
    <property type="protein sequence ID" value="AIQ69910.1"/>
    <property type="molecule type" value="Genomic_DNA"/>
</dbReference>
<keyword evidence="2" id="KW-1185">Reference proteome</keyword>
<proteinExistence type="predicted"/>
<sequence>MEKQEVFMENYLDKYIKITFLDNLHVIGMYISYYSFNNTIVIMPEEDHDDTRLLIPLSAVKTIEPWPID</sequence>
<dbReference type="HOGENOM" id="CLU_2790085_0_0_9"/>
<reference evidence="1 2" key="1">
    <citation type="submission" date="2014-08" db="EMBL/GenBank/DDBJ databases">
        <title>Comparative genomics of the Paenibacillus odorifer group.</title>
        <authorList>
            <person name="den Bakker H.C."/>
            <person name="Tsai Y.-C."/>
            <person name="Martin N."/>
            <person name="Korlach J."/>
            <person name="Wiedmann M."/>
        </authorList>
    </citation>
    <scope>NUCLEOTIDE SEQUENCE [LARGE SCALE GENOMIC DNA]</scope>
    <source>
        <strain evidence="1 2">DSM 15220</strain>
    </source>
</reference>
<dbReference type="Proteomes" id="UP000029500">
    <property type="component" value="Chromosome"/>
</dbReference>
<evidence type="ECO:0000313" key="2">
    <source>
        <dbReference type="Proteomes" id="UP000029500"/>
    </source>
</evidence>
<accession>A0A089MC51</accession>
<evidence type="ECO:0000313" key="1">
    <source>
        <dbReference type="EMBL" id="AIQ69910.1"/>
    </source>
</evidence>
<name>A0A089MC51_9BACL</name>
<protein>
    <submittedName>
        <fullName evidence="1">Uncharacterized protein</fullName>
    </submittedName>
</protein>
<organism evidence="1 2">
    <name type="scientific">Paenibacillus graminis</name>
    <dbReference type="NCBI Taxonomy" id="189425"/>
    <lineage>
        <taxon>Bacteria</taxon>
        <taxon>Bacillati</taxon>
        <taxon>Bacillota</taxon>
        <taxon>Bacilli</taxon>
        <taxon>Bacillales</taxon>
        <taxon>Paenibacillaceae</taxon>
        <taxon>Paenibacillus</taxon>
    </lineage>
</organism>
<dbReference type="KEGG" id="pgm:PGRAT_21415"/>